<keyword evidence="3" id="KW-1185">Reference proteome</keyword>
<dbReference type="Proteomes" id="UP000217289">
    <property type="component" value="Chromosome"/>
</dbReference>
<dbReference type="InterPro" id="IPR022742">
    <property type="entry name" value="Hydrolase_4"/>
</dbReference>
<dbReference type="InterPro" id="IPR029058">
    <property type="entry name" value="AB_hydrolase_fold"/>
</dbReference>
<dbReference type="AlphaFoldDB" id="A0A250ITI6"/>
<accession>A0A250ITI6</accession>
<sequence>MSPAVMARFDEGFFTSRDGLRLYWMSEQPEQPRAHVVFVHGYGDHTGRYRPTFDALTAQGFAVHGLDYRGHGRADGRRGHCDTWPDYLDDLSAFWERVRHTTAGGKLFVLAHSHGALMSVHLRARGGLDGLSGMVLSSPYFKLALSPPRVKLLAARVLAKVIPWAPIPTELTPEQLSRDEAVQREARQDPLYNRIATPGWFIESTQAQEKVLALAPSLQLPLFLFTGAEDGVAKVESGRAFFDAVGSRDKVYKSYPGMRHEPLNELGKEQVFRDVSNWISEHL</sequence>
<dbReference type="EMBL" id="CP022163">
    <property type="protein sequence ID" value="ATB34497.1"/>
    <property type="molecule type" value="Genomic_DNA"/>
</dbReference>
<dbReference type="SUPFAM" id="SSF53474">
    <property type="entry name" value="alpha/beta-Hydrolases"/>
    <property type="match status" value="1"/>
</dbReference>
<dbReference type="PANTHER" id="PTHR11614">
    <property type="entry name" value="PHOSPHOLIPASE-RELATED"/>
    <property type="match status" value="1"/>
</dbReference>
<dbReference type="InterPro" id="IPR051044">
    <property type="entry name" value="MAG_DAG_Lipase"/>
</dbReference>
<dbReference type="Pfam" id="PF12146">
    <property type="entry name" value="Hydrolase_4"/>
    <property type="match status" value="1"/>
</dbReference>
<organism evidence="2 3">
    <name type="scientific">Melittangium boletus DSM 14713</name>
    <dbReference type="NCBI Taxonomy" id="1294270"/>
    <lineage>
        <taxon>Bacteria</taxon>
        <taxon>Pseudomonadati</taxon>
        <taxon>Myxococcota</taxon>
        <taxon>Myxococcia</taxon>
        <taxon>Myxococcales</taxon>
        <taxon>Cystobacterineae</taxon>
        <taxon>Archangiaceae</taxon>
        <taxon>Melittangium</taxon>
    </lineage>
</organism>
<dbReference type="Gene3D" id="3.40.50.1820">
    <property type="entry name" value="alpha/beta hydrolase"/>
    <property type="match status" value="1"/>
</dbReference>
<reference evidence="2 3" key="1">
    <citation type="submission" date="2017-06" db="EMBL/GenBank/DDBJ databases">
        <authorList>
            <person name="Kim H.J."/>
            <person name="Triplett B.A."/>
        </authorList>
    </citation>
    <scope>NUCLEOTIDE SEQUENCE [LARGE SCALE GENOMIC DNA]</scope>
    <source>
        <strain evidence="2 3">DSM 14713</strain>
    </source>
</reference>
<feature type="domain" description="Serine aminopeptidase S33" evidence="1">
    <location>
        <begin position="31"/>
        <end position="266"/>
    </location>
</feature>
<evidence type="ECO:0000313" key="3">
    <source>
        <dbReference type="Proteomes" id="UP000217289"/>
    </source>
</evidence>
<evidence type="ECO:0000313" key="2">
    <source>
        <dbReference type="EMBL" id="ATB34497.1"/>
    </source>
</evidence>
<gene>
    <name evidence="2" type="ORF">MEBOL_008002</name>
</gene>
<name>A0A250ITI6_9BACT</name>
<dbReference type="KEGG" id="mbd:MEBOL_008002"/>
<proteinExistence type="predicted"/>
<protein>
    <submittedName>
        <fullName evidence="2">Lysophospholipase</fullName>
    </submittedName>
</protein>
<evidence type="ECO:0000259" key="1">
    <source>
        <dbReference type="Pfam" id="PF12146"/>
    </source>
</evidence>